<keyword evidence="2" id="KW-1185">Reference proteome</keyword>
<reference evidence="1 2" key="1">
    <citation type="submission" date="2017-04" db="EMBL/GenBank/DDBJ databases">
        <title>Draft genome sequence of Zooshikella ganghwensis VG4 isolated from Red Sea sediments.</title>
        <authorList>
            <person name="Rehman Z."/>
            <person name="Alam I."/>
            <person name="Kamau A."/>
            <person name="Bajic V."/>
            <person name="Leiknes T."/>
        </authorList>
    </citation>
    <scope>NUCLEOTIDE SEQUENCE [LARGE SCALE GENOMIC DNA]</scope>
    <source>
        <strain evidence="1 2">VG4</strain>
    </source>
</reference>
<dbReference type="Proteomes" id="UP000257039">
    <property type="component" value="Unassembled WGS sequence"/>
</dbReference>
<proteinExistence type="predicted"/>
<gene>
    <name evidence="1" type="ORF">B9G39_08155</name>
</gene>
<sequence>MPHFSARSLERLTSCHPDLQVVFQEVIKDCDCTILEGYRSREAQNNAYTAGRSKLQFPQSKHNQSPSLAVDVAPYPIDWQDIHGFYYFGGLVLGTALNLYKNGQISHRLRWGGDWDQDHDVRDQSFNDLVHFELYKEA</sequence>
<organism evidence="1 2">
    <name type="scientific">Zooshikella ganghwensis</name>
    <dbReference type="NCBI Taxonomy" id="202772"/>
    <lineage>
        <taxon>Bacteria</taxon>
        <taxon>Pseudomonadati</taxon>
        <taxon>Pseudomonadota</taxon>
        <taxon>Gammaproteobacteria</taxon>
        <taxon>Oceanospirillales</taxon>
        <taxon>Zooshikellaceae</taxon>
        <taxon>Zooshikella</taxon>
    </lineage>
</organism>
<evidence type="ECO:0000313" key="1">
    <source>
        <dbReference type="EMBL" id="RDH43414.1"/>
    </source>
</evidence>
<dbReference type="CDD" id="cd14845">
    <property type="entry name" value="L-Ala-D-Glu_peptidase_like"/>
    <property type="match status" value="1"/>
</dbReference>
<protein>
    <submittedName>
        <fullName evidence="1">M15 family peptidase</fullName>
    </submittedName>
</protein>
<evidence type="ECO:0000313" key="2">
    <source>
        <dbReference type="Proteomes" id="UP000257039"/>
    </source>
</evidence>
<comment type="caution">
    <text evidence="1">The sequence shown here is derived from an EMBL/GenBank/DDBJ whole genome shotgun (WGS) entry which is preliminary data.</text>
</comment>
<name>A0A4P9VM09_9GAMM</name>
<dbReference type="SUPFAM" id="SSF55166">
    <property type="entry name" value="Hedgehog/DD-peptidase"/>
    <property type="match status" value="1"/>
</dbReference>
<dbReference type="AlphaFoldDB" id="A0A4P9VM09"/>
<accession>A0A4P9VM09</accession>
<dbReference type="EMBL" id="NDXW01000001">
    <property type="protein sequence ID" value="RDH43414.1"/>
    <property type="molecule type" value="Genomic_DNA"/>
</dbReference>
<dbReference type="Gene3D" id="3.30.1380.10">
    <property type="match status" value="1"/>
</dbReference>
<dbReference type="InterPro" id="IPR009045">
    <property type="entry name" value="Zn_M74/Hedgehog-like"/>
</dbReference>
<dbReference type="RefSeq" id="WP_094786748.1">
    <property type="nucleotide sequence ID" value="NZ_NDXW01000001.1"/>
</dbReference>